<feature type="domain" description="Neurotransmitter-gated ion-channel ligand-binding" evidence="19">
    <location>
        <begin position="1"/>
        <end position="153"/>
    </location>
</feature>
<comment type="catalytic activity">
    <reaction evidence="16">
        <text>Ca(2+)(in) = Ca(2+)(out)</text>
        <dbReference type="Rhea" id="RHEA:29671"/>
        <dbReference type="ChEBI" id="CHEBI:29108"/>
    </reaction>
</comment>
<dbReference type="Gene3D" id="1.20.58.390">
    <property type="entry name" value="Neurotransmitter-gated ion-channel transmembrane domain"/>
    <property type="match status" value="1"/>
</dbReference>
<keyword evidence="6" id="KW-0770">Synapse</keyword>
<dbReference type="SUPFAM" id="SSF63712">
    <property type="entry name" value="Nicotinic receptor ligand binding domain-like"/>
    <property type="match status" value="1"/>
</dbReference>
<keyword evidence="10" id="KW-0628">Postsynaptic cell membrane</keyword>
<evidence type="ECO:0000256" key="13">
    <source>
        <dbReference type="ARBA" id="ARBA00034104"/>
    </source>
</evidence>
<evidence type="ECO:0000313" key="22">
    <source>
        <dbReference type="Proteomes" id="UP001162483"/>
    </source>
</evidence>
<feature type="non-terminal residue" evidence="21">
    <location>
        <position position="1"/>
    </location>
</feature>
<dbReference type="CDD" id="cd19063">
    <property type="entry name" value="LGIC_TM_5-HT3"/>
    <property type="match status" value="1"/>
</dbReference>
<dbReference type="Gene3D" id="2.70.170.10">
    <property type="entry name" value="Neurotransmitter-gated ion-channel ligand-binding domain"/>
    <property type="match status" value="1"/>
</dbReference>
<evidence type="ECO:0000256" key="15">
    <source>
        <dbReference type="ARBA" id="ARBA00036239"/>
    </source>
</evidence>
<evidence type="ECO:0000259" key="20">
    <source>
        <dbReference type="Pfam" id="PF02932"/>
    </source>
</evidence>
<feature type="transmembrane region" description="Helical" evidence="18">
    <location>
        <begin position="216"/>
        <end position="240"/>
    </location>
</feature>
<dbReference type="InterPro" id="IPR038050">
    <property type="entry name" value="Neuro_actylchol_rec"/>
</dbReference>
<dbReference type="PROSITE" id="PS00236">
    <property type="entry name" value="NEUROTR_ION_CHANNEL"/>
    <property type="match status" value="1"/>
</dbReference>
<evidence type="ECO:0000256" key="8">
    <source>
        <dbReference type="ARBA" id="ARBA00023136"/>
    </source>
</evidence>
<dbReference type="InterPro" id="IPR006201">
    <property type="entry name" value="Neur_channel"/>
</dbReference>
<dbReference type="Proteomes" id="UP001162483">
    <property type="component" value="Unassembled WGS sequence"/>
</dbReference>
<comment type="subcellular location">
    <subcellularLocation>
        <location evidence="13">Postsynaptic cell membrane</location>
        <topology evidence="13">Multi-pass membrane protein</topology>
    </subcellularLocation>
</comment>
<dbReference type="InterPro" id="IPR049944">
    <property type="entry name" value="LGIC_TM_5-HT3"/>
</dbReference>
<evidence type="ECO:0000259" key="19">
    <source>
        <dbReference type="Pfam" id="PF02931"/>
    </source>
</evidence>
<evidence type="ECO:0000256" key="12">
    <source>
        <dbReference type="ARBA" id="ARBA00023303"/>
    </source>
</evidence>
<dbReference type="InterPro" id="IPR006029">
    <property type="entry name" value="Neurotrans-gated_channel_TM"/>
</dbReference>
<evidence type="ECO:0000256" key="16">
    <source>
        <dbReference type="ARBA" id="ARBA00036634"/>
    </source>
</evidence>
<keyword evidence="4" id="KW-0732">Signal</keyword>
<comment type="caution">
    <text evidence="21">The sequence shown here is derived from an EMBL/GenBank/DDBJ whole genome shotgun (WGS) entry which is preliminary data.</text>
</comment>
<evidence type="ECO:0000256" key="9">
    <source>
        <dbReference type="ARBA" id="ARBA00023170"/>
    </source>
</evidence>
<dbReference type="Pfam" id="PF02932">
    <property type="entry name" value="Neur_chan_memb"/>
    <property type="match status" value="1"/>
</dbReference>
<dbReference type="Pfam" id="PF02931">
    <property type="entry name" value="Neur_chan_LBD"/>
    <property type="match status" value="1"/>
</dbReference>
<dbReference type="InterPro" id="IPR036734">
    <property type="entry name" value="Neur_chan_lig-bd_sf"/>
</dbReference>
<keyword evidence="9" id="KW-0675">Receptor</keyword>
<evidence type="ECO:0000256" key="11">
    <source>
        <dbReference type="ARBA" id="ARBA00023286"/>
    </source>
</evidence>
<dbReference type="InterPro" id="IPR036719">
    <property type="entry name" value="Neuro-gated_channel_TM_sf"/>
</dbReference>
<protein>
    <recommendedName>
        <fullName evidence="23">5-hydroxytryptamine receptor 3A</fullName>
    </recommendedName>
</protein>
<evidence type="ECO:0000256" key="14">
    <source>
        <dbReference type="ARBA" id="ARBA00034430"/>
    </source>
</evidence>
<keyword evidence="1 18" id="KW-0813">Transport</keyword>
<accession>A0ABN9HEW7</accession>
<evidence type="ECO:0000256" key="10">
    <source>
        <dbReference type="ARBA" id="ARBA00023257"/>
    </source>
</evidence>
<evidence type="ECO:0008006" key="23">
    <source>
        <dbReference type="Google" id="ProtNLM"/>
    </source>
</evidence>
<organism evidence="21 22">
    <name type="scientific">Staurois parvus</name>
    <dbReference type="NCBI Taxonomy" id="386267"/>
    <lineage>
        <taxon>Eukaryota</taxon>
        <taxon>Metazoa</taxon>
        <taxon>Chordata</taxon>
        <taxon>Craniata</taxon>
        <taxon>Vertebrata</taxon>
        <taxon>Euteleostomi</taxon>
        <taxon>Amphibia</taxon>
        <taxon>Batrachia</taxon>
        <taxon>Anura</taxon>
        <taxon>Neobatrachia</taxon>
        <taxon>Ranoidea</taxon>
        <taxon>Ranidae</taxon>
        <taxon>Staurois</taxon>
    </lineage>
</organism>
<dbReference type="InterPro" id="IPR006202">
    <property type="entry name" value="Neur_chan_lig-bd"/>
</dbReference>
<dbReference type="SUPFAM" id="SSF90112">
    <property type="entry name" value="Neurotransmitter-gated ion-channel transmembrane pore"/>
    <property type="match status" value="1"/>
</dbReference>
<feature type="transmembrane region" description="Helical" evidence="18">
    <location>
        <begin position="187"/>
        <end position="204"/>
    </location>
</feature>
<evidence type="ECO:0000256" key="5">
    <source>
        <dbReference type="ARBA" id="ARBA00022989"/>
    </source>
</evidence>
<dbReference type="InterPro" id="IPR018000">
    <property type="entry name" value="Neurotransmitter_ion_chnl_CS"/>
</dbReference>
<keyword evidence="12 18" id="KW-0407">Ion channel</keyword>
<evidence type="ECO:0000256" key="2">
    <source>
        <dbReference type="ARBA" id="ARBA00022475"/>
    </source>
</evidence>
<feature type="transmembrane region" description="Helical" evidence="18">
    <location>
        <begin position="363"/>
        <end position="385"/>
    </location>
</feature>
<evidence type="ECO:0000256" key="3">
    <source>
        <dbReference type="ARBA" id="ARBA00022692"/>
    </source>
</evidence>
<keyword evidence="5 18" id="KW-1133">Transmembrane helix</keyword>
<keyword evidence="11" id="KW-1071">Ligand-gated ion channel</keyword>
<evidence type="ECO:0000256" key="6">
    <source>
        <dbReference type="ARBA" id="ARBA00023018"/>
    </source>
</evidence>
<reference evidence="21" key="1">
    <citation type="submission" date="2023-05" db="EMBL/GenBank/DDBJ databases">
        <authorList>
            <person name="Stuckert A."/>
        </authorList>
    </citation>
    <scope>NUCLEOTIDE SEQUENCE</scope>
</reference>
<comment type="similarity">
    <text evidence="18">Belongs to the ligand-gated ion channel (TC 1.A.9) family.</text>
</comment>
<sequence>QQSWKDEFLQWEPEEFENISIISIPKTNIWIPDVQVVEFYESTKELHNSFVYIRHTGCVSYQTEFIISIVCNFNIYFFPFDVHICNMSFQSQLHTIDHINFTSMRSEKELNEDISKFFIKGEWELLYIKPIYAVWEQHQEKSAMITFQITFRRLALYYVVNLLLPSIFLMAMGLTGCYIPPNSGERISFMITVFLGYSVFLIVVKETLPPAAHGTPIIAVYFVVCMAFLMLILMESIFVVRLNNKKDSLAQVPTWLKNLSLGKNKALLYIKKKAHSSKPKINASDIIQVMENSTGEFCSYLPSCMDNGSSTKNSREGNIPKKEHNEMLERILKEIVIIRQNIKDNDQEITSEFLQVVFALDKLLFRIYLVIILVYTLTLVFLWSYNSST</sequence>
<evidence type="ECO:0000256" key="18">
    <source>
        <dbReference type="RuleBase" id="RU000687"/>
    </source>
</evidence>
<keyword evidence="3 18" id="KW-0812">Transmembrane</keyword>
<keyword evidence="2" id="KW-1003">Cell membrane</keyword>
<comment type="catalytic activity">
    <reaction evidence="15">
        <text>Na(+)(in) = Na(+)(out)</text>
        <dbReference type="Rhea" id="RHEA:34963"/>
        <dbReference type="ChEBI" id="CHEBI:29101"/>
    </reaction>
</comment>
<evidence type="ECO:0000313" key="21">
    <source>
        <dbReference type="EMBL" id="CAI9620351.1"/>
    </source>
</evidence>
<gene>
    <name evidence="21" type="ORF">SPARVUS_LOCUS15970371</name>
</gene>
<proteinExistence type="inferred from homology"/>
<feature type="transmembrane region" description="Helical" evidence="18">
    <location>
        <begin position="155"/>
        <end position="175"/>
    </location>
</feature>
<dbReference type="EMBL" id="CATNWA010020899">
    <property type="protein sequence ID" value="CAI9620351.1"/>
    <property type="molecule type" value="Genomic_DNA"/>
</dbReference>
<evidence type="ECO:0000256" key="4">
    <source>
        <dbReference type="ARBA" id="ARBA00022729"/>
    </source>
</evidence>
<evidence type="ECO:0000256" key="7">
    <source>
        <dbReference type="ARBA" id="ARBA00023065"/>
    </source>
</evidence>
<keyword evidence="8 18" id="KW-0472">Membrane</keyword>
<keyword evidence="22" id="KW-1185">Reference proteome</keyword>
<evidence type="ECO:0000256" key="17">
    <source>
        <dbReference type="ARBA" id="ARBA00037540"/>
    </source>
</evidence>
<feature type="domain" description="Neurotransmitter-gated ion-channel transmembrane" evidence="20">
    <location>
        <begin position="162"/>
        <end position="379"/>
    </location>
</feature>
<dbReference type="PRINTS" id="PR00252">
    <property type="entry name" value="NRIONCHANNEL"/>
</dbReference>
<dbReference type="PANTHER" id="PTHR18945">
    <property type="entry name" value="NEUROTRANSMITTER GATED ION CHANNEL"/>
    <property type="match status" value="1"/>
</dbReference>
<evidence type="ECO:0000256" key="1">
    <source>
        <dbReference type="ARBA" id="ARBA00022448"/>
    </source>
</evidence>
<keyword evidence="7 18" id="KW-0406">Ion transport</keyword>
<name>A0ABN9HEW7_9NEOB</name>
<comment type="function">
    <text evidence="17">Forms serotonin (5-hydroxytryptamine/5-HT3)-activated cation-selective channel complexes, which when activated cause fast, depolarizing responses in neurons.</text>
</comment>
<comment type="catalytic activity">
    <reaction evidence="14">
        <text>K(+)(in) = K(+)(out)</text>
        <dbReference type="Rhea" id="RHEA:29463"/>
        <dbReference type="ChEBI" id="CHEBI:29103"/>
    </reaction>
</comment>